<protein>
    <submittedName>
        <fullName evidence="1">RHS repeat-associated protein</fullName>
    </submittedName>
</protein>
<dbReference type="InterPro" id="IPR050708">
    <property type="entry name" value="T6SS_VgrG/RHS"/>
</dbReference>
<keyword evidence="2" id="KW-1185">Reference proteome</keyword>
<name>A0A8J8G9M4_9FLAO</name>
<dbReference type="AlphaFoldDB" id="A0A8J8G9M4"/>
<dbReference type="NCBIfam" id="TIGR03696">
    <property type="entry name" value="Rhs_assc_core"/>
    <property type="match status" value="1"/>
</dbReference>
<sequence>MSFLRNEDEDAYFGNGSYTNYKYNGKELQETGMYDYGARMYMPDIGRWGVVDPLAETSRRWSPYTYAYNNPIRFIDPDGRENQDWFKNSLGNMEYRDDIHSQQDLNDKGIQGECKYESGTEGSLTYAADGNIYDDSSSGGGMPLESGRVGDIAEVAIKAPESTISKILKSDAWNSSIARKIVPDVINLNI</sequence>
<dbReference type="EMBL" id="JABSNO010000026">
    <property type="protein sequence ID" value="NRS93683.1"/>
    <property type="molecule type" value="Genomic_DNA"/>
</dbReference>
<organism evidence="1 2">
    <name type="scientific">Frigoriflavimonas asaccharolytica</name>
    <dbReference type="NCBI Taxonomy" id="2735899"/>
    <lineage>
        <taxon>Bacteria</taxon>
        <taxon>Pseudomonadati</taxon>
        <taxon>Bacteroidota</taxon>
        <taxon>Flavobacteriia</taxon>
        <taxon>Flavobacteriales</taxon>
        <taxon>Weeksellaceae</taxon>
        <taxon>Frigoriflavimonas</taxon>
    </lineage>
</organism>
<evidence type="ECO:0000313" key="1">
    <source>
        <dbReference type="EMBL" id="NRS93683.1"/>
    </source>
</evidence>
<proteinExistence type="predicted"/>
<feature type="non-terminal residue" evidence="1">
    <location>
        <position position="190"/>
    </location>
</feature>
<dbReference type="Proteomes" id="UP000610746">
    <property type="component" value="Unassembled WGS sequence"/>
</dbReference>
<accession>A0A8J8G9M4</accession>
<dbReference type="PANTHER" id="PTHR32305:SF15">
    <property type="entry name" value="PROTEIN RHSA-RELATED"/>
    <property type="match status" value="1"/>
</dbReference>
<comment type="caution">
    <text evidence="1">The sequence shown here is derived from an EMBL/GenBank/DDBJ whole genome shotgun (WGS) entry which is preliminary data.</text>
</comment>
<gene>
    <name evidence="1" type="ORF">HNQ03_002774</name>
</gene>
<dbReference type="InterPro" id="IPR022385">
    <property type="entry name" value="Rhs_assc_core"/>
</dbReference>
<evidence type="ECO:0000313" key="2">
    <source>
        <dbReference type="Proteomes" id="UP000610746"/>
    </source>
</evidence>
<dbReference type="Gene3D" id="2.180.10.10">
    <property type="entry name" value="RHS repeat-associated core"/>
    <property type="match status" value="1"/>
</dbReference>
<dbReference type="RefSeq" id="WP_173780232.1">
    <property type="nucleotide sequence ID" value="NZ_JABSNO010000026.1"/>
</dbReference>
<dbReference type="PANTHER" id="PTHR32305">
    <property type="match status" value="1"/>
</dbReference>
<reference evidence="1" key="1">
    <citation type="submission" date="2020-05" db="EMBL/GenBank/DDBJ databases">
        <title>Genomic Encyclopedia of Type Strains, Phase IV (KMG-V): Genome sequencing to study the core and pangenomes of soil and plant-associated prokaryotes.</title>
        <authorList>
            <person name="Whitman W."/>
        </authorList>
    </citation>
    <scope>NUCLEOTIDE SEQUENCE</scope>
    <source>
        <strain evidence="1">16F</strain>
    </source>
</reference>